<evidence type="ECO:0000313" key="2">
    <source>
        <dbReference type="Proteomes" id="UP000684084"/>
    </source>
</evidence>
<dbReference type="OrthoDB" id="10304721at2759"/>
<proteinExistence type="predicted"/>
<evidence type="ECO:0000313" key="1">
    <source>
        <dbReference type="EMBL" id="CAB5382880.1"/>
    </source>
</evidence>
<dbReference type="AlphaFoldDB" id="A0A915ZM03"/>
<reference evidence="1" key="1">
    <citation type="submission" date="2020-05" db="EMBL/GenBank/DDBJ databases">
        <authorList>
            <person name="Rincon C."/>
            <person name="Sanders R I."/>
            <person name="Robbins C."/>
            <person name="Chaturvedi A."/>
        </authorList>
    </citation>
    <scope>NUCLEOTIDE SEQUENCE</scope>
    <source>
        <strain evidence="1">CHB12</strain>
    </source>
</reference>
<comment type="caution">
    <text evidence="1">The sequence shown here is derived from an EMBL/GenBank/DDBJ whole genome shotgun (WGS) entry which is preliminary data.</text>
</comment>
<dbReference type="VEuPathDB" id="FungiDB:RhiirFUN_016219"/>
<accession>A0A915ZM03</accession>
<sequence length="107" mass="12280">MDKKYHQNLVEDKIQSYIRIKISDDGITKEQFDAITKFKDEQIRYKPTEMKPSVGREVAGEEIATDVVCVMEVVKIGIVVQPQIIANYGIIPNESSRKVQQKVRNNN</sequence>
<gene>
    <name evidence="1" type="ORF">CHRIB12_LOCUS18171</name>
</gene>
<organism evidence="1 2">
    <name type="scientific">Rhizophagus irregularis</name>
    <dbReference type="NCBI Taxonomy" id="588596"/>
    <lineage>
        <taxon>Eukaryota</taxon>
        <taxon>Fungi</taxon>
        <taxon>Fungi incertae sedis</taxon>
        <taxon>Mucoromycota</taxon>
        <taxon>Glomeromycotina</taxon>
        <taxon>Glomeromycetes</taxon>
        <taxon>Glomerales</taxon>
        <taxon>Glomeraceae</taxon>
        <taxon>Rhizophagus</taxon>
    </lineage>
</organism>
<dbReference type="EMBL" id="CAGKOT010000047">
    <property type="protein sequence ID" value="CAB5382880.1"/>
    <property type="molecule type" value="Genomic_DNA"/>
</dbReference>
<dbReference type="Proteomes" id="UP000684084">
    <property type="component" value="Unassembled WGS sequence"/>
</dbReference>
<protein>
    <submittedName>
        <fullName evidence="1">Uncharacterized protein</fullName>
    </submittedName>
</protein>
<name>A0A915ZM03_9GLOM</name>